<reference evidence="2" key="2">
    <citation type="journal article" date="2023" name="Curr. Microbiol.">
        <title>Granulicatella seriolae sp. nov., a Novel Facultative Anaerobe Isolated from Yellowtail Marine Fish.</title>
        <authorList>
            <person name="Lee M."/>
            <person name="Choi Y.J."/>
            <person name="Farooq A."/>
            <person name="Jeong J.B."/>
            <person name="Jung M.Y."/>
        </authorList>
    </citation>
    <scope>NUCLEOTIDE SEQUENCE</scope>
    <source>
        <strain evidence="2">S8</strain>
    </source>
</reference>
<protein>
    <recommendedName>
        <fullName evidence="4">Beta-carotene 15,15'-monooxygenase</fullName>
    </recommendedName>
</protein>
<feature type="transmembrane region" description="Helical" evidence="1">
    <location>
        <begin position="267"/>
        <end position="288"/>
    </location>
</feature>
<keyword evidence="1" id="KW-1133">Transmembrane helix</keyword>
<comment type="caution">
    <text evidence="2">The sequence shown here is derived from an EMBL/GenBank/DDBJ whole genome shotgun (WGS) entry which is preliminary data.</text>
</comment>
<feature type="transmembrane region" description="Helical" evidence="1">
    <location>
        <begin position="36"/>
        <end position="55"/>
    </location>
</feature>
<dbReference type="EMBL" id="JANHNZ010000002">
    <property type="protein sequence ID" value="MCQ9209694.1"/>
    <property type="molecule type" value="Genomic_DNA"/>
</dbReference>
<reference evidence="2" key="1">
    <citation type="submission" date="2022-07" db="EMBL/GenBank/DDBJ databases">
        <authorList>
            <person name="Jung M.-Y."/>
            <person name="Lee M."/>
        </authorList>
    </citation>
    <scope>NUCLEOTIDE SEQUENCE</scope>
    <source>
        <strain evidence="2">S8</strain>
    </source>
</reference>
<keyword evidence="3" id="KW-1185">Reference proteome</keyword>
<feature type="transmembrane region" description="Helical" evidence="1">
    <location>
        <begin position="67"/>
        <end position="90"/>
    </location>
</feature>
<name>A0ABT1WMF0_9LACT</name>
<evidence type="ECO:0000313" key="3">
    <source>
        <dbReference type="Proteomes" id="UP001059480"/>
    </source>
</evidence>
<evidence type="ECO:0008006" key="4">
    <source>
        <dbReference type="Google" id="ProtNLM"/>
    </source>
</evidence>
<keyword evidence="1" id="KW-0472">Membrane</keyword>
<feature type="transmembrane region" description="Helical" evidence="1">
    <location>
        <begin position="179"/>
        <end position="199"/>
    </location>
</feature>
<evidence type="ECO:0000256" key="1">
    <source>
        <dbReference type="SAM" id="Phobius"/>
    </source>
</evidence>
<feature type="transmembrane region" description="Helical" evidence="1">
    <location>
        <begin position="238"/>
        <end position="255"/>
    </location>
</feature>
<reference evidence="2" key="3">
    <citation type="journal article" date="2023" name="Microbiol. Resour. Announc.">
        <title>Draft Genome Sequence of Granulicatella sp. Strain S8, Isolated from a Marine Fish, Seriola quinqueradiata.</title>
        <authorList>
            <person name="Lee M."/>
            <person name="Farooq A."/>
            <person name="Jeong J.B."/>
            <person name="Jung M.Y."/>
        </authorList>
    </citation>
    <scope>NUCLEOTIDE SEQUENCE</scope>
    <source>
        <strain evidence="2">S8</strain>
    </source>
</reference>
<keyword evidence="1" id="KW-0812">Transmembrane</keyword>
<evidence type="ECO:0000313" key="2">
    <source>
        <dbReference type="EMBL" id="MCQ9209694.1"/>
    </source>
</evidence>
<feature type="transmembrane region" description="Helical" evidence="1">
    <location>
        <begin position="110"/>
        <end position="130"/>
    </location>
</feature>
<organism evidence="2 3">
    <name type="scientific">Granulicatella seriolae</name>
    <dbReference type="NCBI Taxonomy" id="2967226"/>
    <lineage>
        <taxon>Bacteria</taxon>
        <taxon>Bacillati</taxon>
        <taxon>Bacillota</taxon>
        <taxon>Bacilli</taxon>
        <taxon>Lactobacillales</taxon>
        <taxon>Carnobacteriaceae</taxon>
        <taxon>Granulicatella</taxon>
    </lineage>
</organism>
<dbReference type="RefSeq" id="WP_256944800.1">
    <property type="nucleotide sequence ID" value="NZ_JANHNZ010000002.1"/>
</dbReference>
<proteinExistence type="predicted"/>
<accession>A0ABT1WMF0</accession>
<dbReference type="Proteomes" id="UP001059480">
    <property type="component" value="Unassembled WGS sequence"/>
</dbReference>
<sequence length="300" mass="35110">MLRFQLIVLFFFSIIGLISGRDIHSWYNNTASTILYGMLKFYVIYAIVLNIYFFLVPQRRVYKHQVANSILLFLTLFIELVIFLAFLFWISNTKAIGYRSYKTYFNATYSTIFLVIIGAVALLATCYNVFWIRKNIKNGFSEQRNVASYLAFSTIFNSSSIWIIFGVLSIIGLFLKRMILTYALFYALVVVLAFPRLLIEIGYLTYLKTVNKDYWEEYKELKSLTFNGSLSSIFKKKYIYVVMGLAIIVGMVLLDTKYVLSKTIRKMFGYILIVILMGFMIILIQWIMKKINNRNVGRKR</sequence>
<feature type="transmembrane region" description="Helical" evidence="1">
    <location>
        <begin position="150"/>
        <end position="173"/>
    </location>
</feature>
<gene>
    <name evidence="2" type="ORF">NPA36_03940</name>
</gene>